<comment type="caution">
    <text evidence="1">The sequence shown here is derived from an EMBL/GenBank/DDBJ whole genome shotgun (WGS) entry which is preliminary data.</text>
</comment>
<gene>
    <name evidence="1" type="ORF">PVL29_021068</name>
</gene>
<name>A0AA38YZ17_VITRO</name>
<accession>A0AA38YZ17</accession>
<reference evidence="1 2" key="1">
    <citation type="journal article" date="2023" name="BMC Biotechnol.">
        <title>Vitis rotundifolia cv Carlos genome sequencing.</title>
        <authorList>
            <person name="Huff M."/>
            <person name="Hulse-Kemp A."/>
            <person name="Scheffler B."/>
            <person name="Youngblood R."/>
            <person name="Simpson S."/>
            <person name="Babiker E."/>
            <person name="Staton M."/>
        </authorList>
    </citation>
    <scope>NUCLEOTIDE SEQUENCE [LARGE SCALE GENOMIC DNA]</scope>
    <source>
        <tissue evidence="1">Leaf</tissue>
    </source>
</reference>
<keyword evidence="2" id="KW-1185">Reference proteome</keyword>
<dbReference type="EMBL" id="JARBHA010000016">
    <property type="protein sequence ID" value="KAJ9679034.1"/>
    <property type="molecule type" value="Genomic_DNA"/>
</dbReference>
<evidence type="ECO:0000313" key="1">
    <source>
        <dbReference type="EMBL" id="KAJ9679034.1"/>
    </source>
</evidence>
<dbReference type="AlphaFoldDB" id="A0AA38YZ17"/>
<dbReference type="Proteomes" id="UP001168098">
    <property type="component" value="Unassembled WGS sequence"/>
</dbReference>
<protein>
    <submittedName>
        <fullName evidence="1">Uncharacterized protein</fullName>
    </submittedName>
</protein>
<proteinExistence type="predicted"/>
<evidence type="ECO:0000313" key="2">
    <source>
        <dbReference type="Proteomes" id="UP001168098"/>
    </source>
</evidence>
<sequence>MEGSFFSSYFLPALVIFLSLTS</sequence>
<organism evidence="1 2">
    <name type="scientific">Vitis rotundifolia</name>
    <name type="common">Muscadine grape</name>
    <dbReference type="NCBI Taxonomy" id="103349"/>
    <lineage>
        <taxon>Eukaryota</taxon>
        <taxon>Viridiplantae</taxon>
        <taxon>Streptophyta</taxon>
        <taxon>Embryophyta</taxon>
        <taxon>Tracheophyta</taxon>
        <taxon>Spermatophyta</taxon>
        <taxon>Magnoliopsida</taxon>
        <taxon>eudicotyledons</taxon>
        <taxon>Gunneridae</taxon>
        <taxon>Pentapetalae</taxon>
        <taxon>rosids</taxon>
        <taxon>Vitales</taxon>
        <taxon>Vitaceae</taxon>
        <taxon>Viteae</taxon>
        <taxon>Vitis</taxon>
    </lineage>
</organism>